<dbReference type="GeneID" id="300180916"/>
<keyword evidence="2" id="KW-1003">Cell membrane</keyword>
<keyword evidence="3" id="KW-0812">Transmembrane</keyword>
<name>A0A109D6K1_9VIBR</name>
<dbReference type="SMART" id="SM01049">
    <property type="entry name" value="Cache_2"/>
    <property type="match status" value="2"/>
</dbReference>
<evidence type="ECO:0000256" key="1">
    <source>
        <dbReference type="ARBA" id="ARBA00004651"/>
    </source>
</evidence>
<comment type="subcellular location">
    <subcellularLocation>
        <location evidence="1">Cell membrane</location>
        <topology evidence="1">Multi-pass membrane protein</topology>
    </subcellularLocation>
</comment>
<keyword evidence="8" id="KW-1185">Reference proteome</keyword>
<reference evidence="7 8" key="1">
    <citation type="submission" date="2015-11" db="EMBL/GenBank/DDBJ databases">
        <title>Draft WGS of Vibrio toranzoniae.</title>
        <authorList>
            <person name="Lasa A."/>
            <person name="Romalde J.L."/>
        </authorList>
    </citation>
    <scope>NUCLEOTIDE SEQUENCE [LARGE SCALE GENOMIC DNA]</scope>
    <source>
        <strain evidence="7 8">Vb 10.8</strain>
    </source>
</reference>
<evidence type="ECO:0000259" key="6">
    <source>
        <dbReference type="SMART" id="SM01049"/>
    </source>
</evidence>
<dbReference type="InterPro" id="IPR004010">
    <property type="entry name" value="Double_Cache_2"/>
</dbReference>
<dbReference type="Gene3D" id="3.30.450.20">
    <property type="entry name" value="PAS domain"/>
    <property type="match status" value="2"/>
</dbReference>
<dbReference type="GO" id="GO:0005886">
    <property type="term" value="C:plasma membrane"/>
    <property type="evidence" value="ECO:0007669"/>
    <property type="project" value="UniProtKB-SubCell"/>
</dbReference>
<accession>A0A109D6K1</accession>
<keyword evidence="4" id="KW-1133">Transmembrane helix</keyword>
<evidence type="ECO:0000256" key="4">
    <source>
        <dbReference type="ARBA" id="ARBA00022989"/>
    </source>
</evidence>
<evidence type="ECO:0000256" key="3">
    <source>
        <dbReference type="ARBA" id="ARBA00022692"/>
    </source>
</evidence>
<evidence type="ECO:0000256" key="5">
    <source>
        <dbReference type="ARBA" id="ARBA00023136"/>
    </source>
</evidence>
<evidence type="ECO:0000313" key="8">
    <source>
        <dbReference type="Proteomes" id="UP000057389"/>
    </source>
</evidence>
<gene>
    <name evidence="7" type="ORF">APQ14_15850</name>
</gene>
<dbReference type="RefSeq" id="WP_060469323.1">
    <property type="nucleotide sequence ID" value="NZ_AP025515.1"/>
</dbReference>
<evidence type="ECO:0000313" key="7">
    <source>
        <dbReference type="EMBL" id="KWT99830.1"/>
    </source>
</evidence>
<feature type="domain" description="Single Cache" evidence="6">
    <location>
        <begin position="45"/>
        <end position="126"/>
    </location>
</feature>
<keyword evidence="5" id="KW-0472">Membrane</keyword>
<protein>
    <recommendedName>
        <fullName evidence="6">Single Cache domain-containing protein</fullName>
    </recommendedName>
</protein>
<dbReference type="EMBL" id="LMXU01000032">
    <property type="protein sequence ID" value="KWT99830.1"/>
    <property type="molecule type" value="Genomic_DNA"/>
</dbReference>
<dbReference type="OrthoDB" id="7001565at2"/>
<dbReference type="AlphaFoldDB" id="A0A109D6K1"/>
<organism evidence="7 8">
    <name type="scientific">Vibrio toranzoniae</name>
    <dbReference type="NCBI Taxonomy" id="1194427"/>
    <lineage>
        <taxon>Bacteria</taxon>
        <taxon>Pseudomonadati</taxon>
        <taxon>Pseudomonadota</taxon>
        <taxon>Gammaproteobacteria</taxon>
        <taxon>Vibrionales</taxon>
        <taxon>Vibrionaceae</taxon>
        <taxon>Vibrio</taxon>
    </lineage>
</organism>
<proteinExistence type="predicted"/>
<dbReference type="Pfam" id="PF08269">
    <property type="entry name" value="dCache_2"/>
    <property type="match status" value="1"/>
</dbReference>
<dbReference type="Proteomes" id="UP000057389">
    <property type="component" value="Unassembled WGS sequence"/>
</dbReference>
<evidence type="ECO:0000256" key="2">
    <source>
        <dbReference type="ARBA" id="ARBA00022475"/>
    </source>
</evidence>
<comment type="caution">
    <text evidence="7">The sequence shown here is derived from an EMBL/GenBank/DDBJ whole genome shotgun (WGS) entry which is preliminary data.</text>
</comment>
<sequence length="306" mass="33719">MNLSRITLIGCAVFAVVSGIGLRAEHSETAKETKPVNVLDISEPHVVSKAERRAKTLLAKAVIHVQKEGDDSVKDFMSDPEYIDGELYVFALGIDGQFLASGGSSMVLVGDSVLDTQDVYGNPFFREMITKAVHNGFGEVKYHWTNPTDRMGEPKTTFFERVGDVIVAVGYYPERSSAAEAKNLLARAMTAIVESEQESLAEFNDADGSFVEGDLYVFVMDMSSGKLLAHGVSPELVGRSHSEILSPDDKPILTEMLNLAKENGRGVYTYRWLNPQSSKVETKHTYYRVIDNKLVGVGYYTKSNNT</sequence>
<feature type="domain" description="Single Cache" evidence="6">
    <location>
        <begin position="175"/>
        <end position="254"/>
    </location>
</feature>
<dbReference type="InterPro" id="IPR033480">
    <property type="entry name" value="sCache_2"/>
</dbReference>